<feature type="non-terminal residue" evidence="3">
    <location>
        <position position="460"/>
    </location>
</feature>
<feature type="region of interest" description="Disordered" evidence="2">
    <location>
        <begin position="410"/>
        <end position="460"/>
    </location>
</feature>
<feature type="coiled-coil region" evidence="1">
    <location>
        <begin position="162"/>
        <end position="196"/>
    </location>
</feature>
<protein>
    <submittedName>
        <fullName evidence="3">Uncharacterized protein</fullName>
    </submittedName>
</protein>
<evidence type="ECO:0000256" key="2">
    <source>
        <dbReference type="SAM" id="MobiDB-lite"/>
    </source>
</evidence>
<evidence type="ECO:0000313" key="3">
    <source>
        <dbReference type="EMBL" id="EJK52565.1"/>
    </source>
</evidence>
<gene>
    <name evidence="3" type="ORF">THAOC_28141</name>
</gene>
<comment type="caution">
    <text evidence="3">The sequence shown here is derived from an EMBL/GenBank/DDBJ whole genome shotgun (WGS) entry which is preliminary data.</text>
</comment>
<dbReference type="AlphaFoldDB" id="K0RH35"/>
<proteinExistence type="predicted"/>
<evidence type="ECO:0000256" key="1">
    <source>
        <dbReference type="SAM" id="Coils"/>
    </source>
</evidence>
<keyword evidence="4" id="KW-1185">Reference proteome</keyword>
<name>K0RH35_THAOC</name>
<dbReference type="Proteomes" id="UP000266841">
    <property type="component" value="Unassembled WGS sequence"/>
</dbReference>
<dbReference type="EMBL" id="AGNL01039588">
    <property type="protein sequence ID" value="EJK52565.1"/>
    <property type="molecule type" value="Genomic_DNA"/>
</dbReference>
<accession>K0RH35</accession>
<sequence length="460" mass="50659">MSKSLKGFLEAFDVMIKQEEVQCEHCEEMCRAQGNSRSCQVCFKRICEECHAADTEDPFCERFALSCDDCGLILCQSCGDHTACEECGVSFCGLCKNREGSNHDVAECCVSGSCFDGPMCMKCRKSDMDDTQCWGCRDMVYPTAIEEKNVAIAEKISAAEENERLAKEIAENDSAIDRLVEENMQLRQRLAEQEQGGSCIRMTDNDKREVGAIPTYSNEYDKRRLTKQPFTSLISSRTGPEDFPVHSIPRPEPLVQLALLLVISRALHVGVPYPLVQGMKLVGGEHPQPVARSVELPGPPHAILVRGPDVVDIRACPLRGEQPIVGEDRLVDPVTDAPERDRVVSLGDGAQQLLGESPPLDHGLGRPPADAIAVAPKDRPGTRRCFHHRPHDRADAGGVARVLDRALVGPDARRRQQRGQVPASSRAVVAGRPARTAQPPNRLQQHEERRLPHVGARTSQ</sequence>
<evidence type="ECO:0000313" key="4">
    <source>
        <dbReference type="Proteomes" id="UP000266841"/>
    </source>
</evidence>
<reference evidence="3 4" key="1">
    <citation type="journal article" date="2012" name="Genome Biol.">
        <title>Genome and low-iron response of an oceanic diatom adapted to chronic iron limitation.</title>
        <authorList>
            <person name="Lommer M."/>
            <person name="Specht M."/>
            <person name="Roy A.S."/>
            <person name="Kraemer L."/>
            <person name="Andreson R."/>
            <person name="Gutowska M.A."/>
            <person name="Wolf J."/>
            <person name="Bergner S.V."/>
            <person name="Schilhabel M.B."/>
            <person name="Klostermeier U.C."/>
            <person name="Beiko R.G."/>
            <person name="Rosenstiel P."/>
            <person name="Hippler M."/>
            <person name="Laroche J."/>
        </authorList>
    </citation>
    <scope>NUCLEOTIDE SEQUENCE [LARGE SCALE GENOMIC DNA]</scope>
    <source>
        <strain evidence="3 4">CCMP1005</strain>
    </source>
</reference>
<keyword evidence="1" id="KW-0175">Coiled coil</keyword>
<organism evidence="3 4">
    <name type="scientific">Thalassiosira oceanica</name>
    <name type="common">Marine diatom</name>
    <dbReference type="NCBI Taxonomy" id="159749"/>
    <lineage>
        <taxon>Eukaryota</taxon>
        <taxon>Sar</taxon>
        <taxon>Stramenopiles</taxon>
        <taxon>Ochrophyta</taxon>
        <taxon>Bacillariophyta</taxon>
        <taxon>Coscinodiscophyceae</taxon>
        <taxon>Thalassiosirophycidae</taxon>
        <taxon>Thalassiosirales</taxon>
        <taxon>Thalassiosiraceae</taxon>
        <taxon>Thalassiosira</taxon>
    </lineage>
</organism>